<keyword evidence="1" id="KW-1133">Transmembrane helix</keyword>
<gene>
    <name evidence="2" type="ORF">AVDCRST_MAG86-115</name>
</gene>
<sequence>MSKANKQRKADSRAVLEARRLTPGKVFRLILKTLAFAVLVSLSVTLLSALGVPVLQNFWLQLPVMLVVYVLAYPFLMSEFRPKRAER</sequence>
<reference evidence="2" key="1">
    <citation type="submission" date="2020-02" db="EMBL/GenBank/DDBJ databases">
        <authorList>
            <person name="Meier V. D."/>
        </authorList>
    </citation>
    <scope>NUCLEOTIDE SEQUENCE</scope>
    <source>
        <strain evidence="2">AVDCRST_MAG86</strain>
    </source>
</reference>
<feature type="transmembrane region" description="Helical" evidence="1">
    <location>
        <begin position="58"/>
        <end position="77"/>
    </location>
</feature>
<protein>
    <submittedName>
        <fullName evidence="2">Uncharacterized protein</fullName>
    </submittedName>
</protein>
<feature type="transmembrane region" description="Helical" evidence="1">
    <location>
        <begin position="29"/>
        <end position="52"/>
    </location>
</feature>
<organism evidence="2">
    <name type="scientific">uncultured Truepera sp</name>
    <dbReference type="NCBI Taxonomy" id="543023"/>
    <lineage>
        <taxon>Bacteria</taxon>
        <taxon>Thermotogati</taxon>
        <taxon>Deinococcota</taxon>
        <taxon>Deinococci</taxon>
        <taxon>Trueperales</taxon>
        <taxon>Trueperaceae</taxon>
        <taxon>Truepera</taxon>
        <taxon>environmental samples</taxon>
    </lineage>
</organism>
<accession>A0A6J4UPJ4</accession>
<proteinExistence type="predicted"/>
<evidence type="ECO:0000256" key="1">
    <source>
        <dbReference type="SAM" id="Phobius"/>
    </source>
</evidence>
<keyword evidence="1" id="KW-0812">Transmembrane</keyword>
<evidence type="ECO:0000313" key="2">
    <source>
        <dbReference type="EMBL" id="CAA9554783.1"/>
    </source>
</evidence>
<dbReference type="AlphaFoldDB" id="A0A6J4UPJ4"/>
<name>A0A6J4UPJ4_9DEIN</name>
<keyword evidence="1" id="KW-0472">Membrane</keyword>
<dbReference type="EMBL" id="CADCWP010000010">
    <property type="protein sequence ID" value="CAA9554783.1"/>
    <property type="molecule type" value="Genomic_DNA"/>
</dbReference>